<evidence type="ECO:0000313" key="4">
    <source>
        <dbReference type="Proteomes" id="UP001054902"/>
    </source>
</evidence>
<gene>
    <name evidence="3" type="ORF">CTEN210_10392</name>
</gene>
<dbReference type="Gene3D" id="3.30.160.20">
    <property type="match status" value="1"/>
</dbReference>
<evidence type="ECO:0000259" key="2">
    <source>
        <dbReference type="PROSITE" id="PS50137"/>
    </source>
</evidence>
<dbReference type="Pfam" id="PF00035">
    <property type="entry name" value="dsrm"/>
    <property type="match status" value="1"/>
</dbReference>
<protein>
    <recommendedName>
        <fullName evidence="2">DRBM domain-containing protein</fullName>
    </recommendedName>
</protein>
<evidence type="ECO:0000256" key="1">
    <source>
        <dbReference type="PROSITE-ProRule" id="PRU00266"/>
    </source>
</evidence>
<proteinExistence type="predicted"/>
<comment type="caution">
    <text evidence="3">The sequence shown here is derived from an EMBL/GenBank/DDBJ whole genome shotgun (WGS) entry which is preliminary data.</text>
</comment>
<feature type="domain" description="DRBM" evidence="2">
    <location>
        <begin position="273"/>
        <end position="320"/>
    </location>
</feature>
<name>A0AAD3CZA0_9STRA</name>
<dbReference type="AlphaFoldDB" id="A0AAD3CZA0"/>
<evidence type="ECO:0000313" key="3">
    <source>
        <dbReference type="EMBL" id="GFH53916.1"/>
    </source>
</evidence>
<dbReference type="Proteomes" id="UP001054902">
    <property type="component" value="Unassembled WGS sequence"/>
</dbReference>
<dbReference type="InterPro" id="IPR014720">
    <property type="entry name" value="dsRBD_dom"/>
</dbReference>
<keyword evidence="4" id="KW-1185">Reference proteome</keyword>
<dbReference type="GO" id="GO:0003723">
    <property type="term" value="F:RNA binding"/>
    <property type="evidence" value="ECO:0007669"/>
    <property type="project" value="UniProtKB-UniRule"/>
</dbReference>
<dbReference type="SUPFAM" id="SSF54768">
    <property type="entry name" value="dsRNA-binding domain-like"/>
    <property type="match status" value="1"/>
</dbReference>
<organism evidence="3 4">
    <name type="scientific">Chaetoceros tenuissimus</name>
    <dbReference type="NCBI Taxonomy" id="426638"/>
    <lineage>
        <taxon>Eukaryota</taxon>
        <taxon>Sar</taxon>
        <taxon>Stramenopiles</taxon>
        <taxon>Ochrophyta</taxon>
        <taxon>Bacillariophyta</taxon>
        <taxon>Coscinodiscophyceae</taxon>
        <taxon>Chaetocerotophycidae</taxon>
        <taxon>Chaetocerotales</taxon>
        <taxon>Chaetocerotaceae</taxon>
        <taxon>Chaetoceros</taxon>
    </lineage>
</organism>
<sequence length="320" mass="36071">MDHNDFNRMRNGDNDQEYDGDYILDYNSHLGAVGRRTIPTRQANENVGGIPLFNHNEQTVWQRQSTFNTHEESKSQQTSQIPFEHRFGSHDYDQIQHARQNPIESPRGSSNLLSFEIDRQPFRRSEDLGKWKHALGNVPEAEILPLLVGQADLNYLSWKGEHFLTCEAVKVIDNEFASNFKTKGKASKILATAFSSSFLSINKTDILLDYMCHHTTESDLNIGTVVEAAVSVIYDTNEEAVRDLARYLLRKAENVPTPNAKGSLLQVGGEVTIIRKEGSSHQPLFTARAELDNHVAEAKANSKKKAEQLACERLLDHLGL</sequence>
<reference evidence="3 4" key="1">
    <citation type="journal article" date="2021" name="Sci. Rep.">
        <title>The genome of the diatom Chaetoceros tenuissimus carries an ancient integrated fragment of an extant virus.</title>
        <authorList>
            <person name="Hongo Y."/>
            <person name="Kimura K."/>
            <person name="Takaki Y."/>
            <person name="Yoshida Y."/>
            <person name="Baba S."/>
            <person name="Kobayashi G."/>
            <person name="Nagasaki K."/>
            <person name="Hano T."/>
            <person name="Tomaru Y."/>
        </authorList>
    </citation>
    <scope>NUCLEOTIDE SEQUENCE [LARGE SCALE GENOMIC DNA]</scope>
    <source>
        <strain evidence="3 4">NIES-3715</strain>
    </source>
</reference>
<dbReference type="PROSITE" id="PS50137">
    <property type="entry name" value="DS_RBD"/>
    <property type="match status" value="1"/>
</dbReference>
<dbReference type="EMBL" id="BLLK01000047">
    <property type="protein sequence ID" value="GFH53916.1"/>
    <property type="molecule type" value="Genomic_DNA"/>
</dbReference>
<keyword evidence="1" id="KW-0694">RNA-binding</keyword>
<accession>A0AAD3CZA0</accession>
<dbReference type="SMART" id="SM00358">
    <property type="entry name" value="DSRM"/>
    <property type="match status" value="1"/>
</dbReference>